<gene>
    <name evidence="2" type="ORF">B296_00008054</name>
</gene>
<accession>A0A427B7J6</accession>
<organism evidence="2 3">
    <name type="scientific">Ensete ventricosum</name>
    <name type="common">Abyssinian banana</name>
    <name type="synonym">Musa ensete</name>
    <dbReference type="NCBI Taxonomy" id="4639"/>
    <lineage>
        <taxon>Eukaryota</taxon>
        <taxon>Viridiplantae</taxon>
        <taxon>Streptophyta</taxon>
        <taxon>Embryophyta</taxon>
        <taxon>Tracheophyta</taxon>
        <taxon>Spermatophyta</taxon>
        <taxon>Magnoliopsida</taxon>
        <taxon>Liliopsida</taxon>
        <taxon>Zingiberales</taxon>
        <taxon>Musaceae</taxon>
        <taxon>Ensete</taxon>
    </lineage>
</organism>
<keyword evidence="1" id="KW-0472">Membrane</keyword>
<dbReference type="EMBL" id="AMZH03000300">
    <property type="protein sequence ID" value="RRT84459.1"/>
    <property type="molecule type" value="Genomic_DNA"/>
</dbReference>
<keyword evidence="1" id="KW-1133">Transmembrane helix</keyword>
<feature type="transmembrane region" description="Helical" evidence="1">
    <location>
        <begin position="55"/>
        <end position="80"/>
    </location>
</feature>
<sequence length="104" mass="11899">MRWGWSHYYREGRGGFKRRDASLFIFENGKGRSEMVLASILCDPRAFARSDSCSIILGLLFLFAFSSWCQAVSVRCLFFLDDPVNGLGDGFPGFMRVEFEHTIK</sequence>
<name>A0A427B7J6_ENSVE</name>
<evidence type="ECO:0000313" key="3">
    <source>
        <dbReference type="Proteomes" id="UP000287651"/>
    </source>
</evidence>
<comment type="caution">
    <text evidence="2">The sequence shown here is derived from an EMBL/GenBank/DDBJ whole genome shotgun (WGS) entry which is preliminary data.</text>
</comment>
<protein>
    <submittedName>
        <fullName evidence="2">Uncharacterized protein</fullName>
    </submittedName>
</protein>
<evidence type="ECO:0000313" key="2">
    <source>
        <dbReference type="EMBL" id="RRT84459.1"/>
    </source>
</evidence>
<keyword evidence="1" id="KW-0812">Transmembrane</keyword>
<reference evidence="2 3" key="1">
    <citation type="journal article" date="2014" name="Agronomy (Basel)">
        <title>A Draft Genome Sequence for Ensete ventricosum, the Drought-Tolerant Tree Against Hunger.</title>
        <authorList>
            <person name="Harrison J."/>
            <person name="Moore K.A."/>
            <person name="Paszkiewicz K."/>
            <person name="Jones T."/>
            <person name="Grant M."/>
            <person name="Ambacheew D."/>
            <person name="Muzemil S."/>
            <person name="Studholme D.J."/>
        </authorList>
    </citation>
    <scope>NUCLEOTIDE SEQUENCE [LARGE SCALE GENOMIC DNA]</scope>
</reference>
<proteinExistence type="predicted"/>
<dbReference type="Proteomes" id="UP000287651">
    <property type="component" value="Unassembled WGS sequence"/>
</dbReference>
<evidence type="ECO:0000256" key="1">
    <source>
        <dbReference type="SAM" id="Phobius"/>
    </source>
</evidence>
<dbReference type="AlphaFoldDB" id="A0A427B7J6"/>